<evidence type="ECO:0000313" key="4">
    <source>
        <dbReference type="Proteomes" id="UP000498740"/>
    </source>
</evidence>
<gene>
    <name evidence="3" type="ORF">Smic_80580</name>
</gene>
<evidence type="ECO:0000256" key="1">
    <source>
        <dbReference type="SAM" id="MobiDB-lite"/>
    </source>
</evidence>
<proteinExistence type="predicted"/>
<feature type="transmembrane region" description="Helical" evidence="2">
    <location>
        <begin position="49"/>
        <end position="69"/>
    </location>
</feature>
<protein>
    <submittedName>
        <fullName evidence="3">Uncharacterized protein</fullName>
    </submittedName>
</protein>
<dbReference type="RefSeq" id="WP_229887585.1">
    <property type="nucleotide sequence ID" value="NZ_BMUG01000005.1"/>
</dbReference>
<accession>A0A7J0D457</accession>
<feature type="transmembrane region" description="Helical" evidence="2">
    <location>
        <begin position="121"/>
        <end position="140"/>
    </location>
</feature>
<keyword evidence="2" id="KW-0472">Membrane</keyword>
<evidence type="ECO:0000256" key="2">
    <source>
        <dbReference type="SAM" id="Phobius"/>
    </source>
</evidence>
<organism evidence="3 4">
    <name type="scientific">Streptomyces microflavus</name>
    <name type="common">Streptomyces lipmanii</name>
    <dbReference type="NCBI Taxonomy" id="1919"/>
    <lineage>
        <taxon>Bacteria</taxon>
        <taxon>Bacillati</taxon>
        <taxon>Actinomycetota</taxon>
        <taxon>Actinomycetes</taxon>
        <taxon>Kitasatosporales</taxon>
        <taxon>Streptomycetaceae</taxon>
        <taxon>Streptomyces</taxon>
    </lineage>
</organism>
<comment type="caution">
    <text evidence="3">The sequence shown here is derived from an EMBL/GenBank/DDBJ whole genome shotgun (WGS) entry which is preliminary data.</text>
</comment>
<evidence type="ECO:0000313" key="3">
    <source>
        <dbReference type="EMBL" id="GFN09502.1"/>
    </source>
</evidence>
<feature type="transmembrane region" description="Helical" evidence="2">
    <location>
        <begin position="21"/>
        <end position="43"/>
    </location>
</feature>
<dbReference type="Proteomes" id="UP000498740">
    <property type="component" value="Unassembled WGS sequence"/>
</dbReference>
<keyword evidence="2" id="KW-0812">Transmembrane</keyword>
<reference evidence="3 4" key="1">
    <citation type="submission" date="2020-05" db="EMBL/GenBank/DDBJ databases">
        <title>Whole genome shotgun sequence of Streptomyces microflavus NBRC 13062.</title>
        <authorList>
            <person name="Komaki H."/>
            <person name="Tamura T."/>
        </authorList>
    </citation>
    <scope>NUCLEOTIDE SEQUENCE [LARGE SCALE GENOMIC DNA]</scope>
    <source>
        <strain evidence="3 4">NBRC 13062</strain>
    </source>
</reference>
<dbReference type="EMBL" id="BLWD01000002">
    <property type="protein sequence ID" value="GFN09502.1"/>
    <property type="molecule type" value="Genomic_DNA"/>
</dbReference>
<feature type="region of interest" description="Disordered" evidence="1">
    <location>
        <begin position="148"/>
        <end position="187"/>
    </location>
</feature>
<dbReference type="AlphaFoldDB" id="A0A7J0D457"/>
<feature type="compositionally biased region" description="Acidic residues" evidence="1">
    <location>
        <begin position="162"/>
        <end position="176"/>
    </location>
</feature>
<keyword evidence="2" id="KW-1133">Transmembrane helix</keyword>
<name>A0A7J0D457_STRMI</name>
<feature type="transmembrane region" description="Helical" evidence="2">
    <location>
        <begin position="90"/>
        <end position="109"/>
    </location>
</feature>
<sequence>MMTFTPVPWHVRAARKYGQTAVLYAALALSAPGEYKLALMAGWDPSVAWLMPAVLSLYAAISASIAKAYKTTAREAAGTPHEAEAKRRSKNATVGALLALLMATAAQITEHVITATVFGPTLWVIVVVSAVPPLVAAHVLHIDPPLELNGSEGVNEEHETPAEEPQEAAEEPEADPEAQLPDPPAEVPYEPVLVTYAEAAEAVGLSEISVRGAANDGRLTKYEGDVPRRVYVDMRECHTVFAKSRQRAGV</sequence>